<protein>
    <submittedName>
        <fullName evidence="1">Putative methyltransferase</fullName>
    </submittedName>
</protein>
<gene>
    <name evidence="1" type="ORF">ACCUM_2629</name>
</gene>
<reference evidence="1 2" key="1">
    <citation type="submission" date="2019-04" db="EMBL/GenBank/DDBJ databases">
        <title>A novel phosphate-accumulating bacterium identified in bioreactor for phosphate removal from wastewater.</title>
        <authorList>
            <person name="Kotlyarov R.Y."/>
            <person name="Beletsky A.V."/>
            <person name="Kallistova A.Y."/>
            <person name="Dorofeev A.G."/>
            <person name="Nikolaev Y.Y."/>
            <person name="Pimenov N.V."/>
            <person name="Ravin N.V."/>
            <person name="Mardanov A.V."/>
        </authorList>
    </citation>
    <scope>NUCLEOTIDE SEQUENCE [LARGE SCALE GENOMIC DNA]</scope>
    <source>
        <strain evidence="1 2">Bin19</strain>
    </source>
</reference>
<dbReference type="AlphaFoldDB" id="A0A5S4F2C4"/>
<sequence length="53" mass="5892">METTLAMPPKTPDYAAIKERQQATWASGDFAVIGTTLQIVGEMLGEARRRARR</sequence>
<keyword evidence="1" id="KW-0808">Transferase</keyword>
<evidence type="ECO:0000313" key="2">
    <source>
        <dbReference type="Proteomes" id="UP000306324"/>
    </source>
</evidence>
<dbReference type="Proteomes" id="UP000306324">
    <property type="component" value="Unassembled WGS sequence"/>
</dbReference>
<dbReference type="EMBL" id="SWAD01000142">
    <property type="protein sequence ID" value="TMQ74863.1"/>
    <property type="molecule type" value="Genomic_DNA"/>
</dbReference>
<keyword evidence="2" id="KW-1185">Reference proteome</keyword>
<name>A0A5S4F2C4_9PROT</name>
<dbReference type="GO" id="GO:0032259">
    <property type="term" value="P:methylation"/>
    <property type="evidence" value="ECO:0007669"/>
    <property type="project" value="UniProtKB-KW"/>
</dbReference>
<proteinExistence type="predicted"/>
<accession>A0A5S4F2C4</accession>
<keyword evidence="1" id="KW-0489">Methyltransferase</keyword>
<dbReference type="GO" id="GO:0008168">
    <property type="term" value="F:methyltransferase activity"/>
    <property type="evidence" value="ECO:0007669"/>
    <property type="project" value="UniProtKB-KW"/>
</dbReference>
<comment type="caution">
    <text evidence="1">The sequence shown here is derived from an EMBL/GenBank/DDBJ whole genome shotgun (WGS) entry which is preliminary data.</text>
</comment>
<evidence type="ECO:0000313" key="1">
    <source>
        <dbReference type="EMBL" id="TMQ74863.1"/>
    </source>
</evidence>
<organism evidence="1 2">
    <name type="scientific">Candidatus Accumulibacter phosphatis</name>
    <dbReference type="NCBI Taxonomy" id="327160"/>
    <lineage>
        <taxon>Bacteria</taxon>
        <taxon>Pseudomonadati</taxon>
        <taxon>Pseudomonadota</taxon>
        <taxon>Betaproteobacteria</taxon>
        <taxon>Candidatus Accumulibacter</taxon>
    </lineage>
</organism>